<dbReference type="Proteomes" id="UP000006772">
    <property type="component" value="Unassembled WGS sequence"/>
</dbReference>
<sequence>MRSRSHDIAMAELYRSDPALAVEVINSILADGDPGELASVLRQLALLFEGMEGCDGIENA</sequence>
<reference evidence="1 2" key="1">
    <citation type="journal article" date="2013" name="Front. Microbiol.">
        <title>The genome of the endophytic bacterium H. frisingense GSF30(T) identifies diverse strategies in the Herbaspirillum genus to interact with plants.</title>
        <authorList>
            <person name="Straub D."/>
            <person name="Rothballer M."/>
            <person name="Hartmann A."/>
            <person name="Ludewig U."/>
        </authorList>
    </citation>
    <scope>NUCLEOTIDE SEQUENCE [LARGE SCALE GENOMIC DNA]</scope>
    <source>
        <strain evidence="1 2">GSF30</strain>
    </source>
</reference>
<dbReference type="AlphaFoldDB" id="A0AAI9N1S2"/>
<name>A0AAI9N1S2_9BURK</name>
<accession>A0AAI9N1S2</accession>
<evidence type="ECO:0000313" key="1">
    <source>
        <dbReference type="EMBL" id="EOA02319.1"/>
    </source>
</evidence>
<dbReference type="RefSeq" id="WP_006465423.1">
    <property type="nucleotide sequence ID" value="NZ_AEEC02000054.1"/>
</dbReference>
<dbReference type="EMBL" id="AEEC02000054">
    <property type="protein sequence ID" value="EOA02319.1"/>
    <property type="molecule type" value="Genomic_DNA"/>
</dbReference>
<organism evidence="1 2">
    <name type="scientific">Herbaspirillum frisingense GSF30</name>
    <dbReference type="NCBI Taxonomy" id="864073"/>
    <lineage>
        <taxon>Bacteria</taxon>
        <taxon>Pseudomonadati</taxon>
        <taxon>Pseudomonadota</taxon>
        <taxon>Betaproteobacteria</taxon>
        <taxon>Burkholderiales</taxon>
        <taxon>Oxalobacteraceae</taxon>
        <taxon>Herbaspirillum</taxon>
    </lineage>
</organism>
<protein>
    <submittedName>
        <fullName evidence="1">Uncharacterized protein</fullName>
    </submittedName>
</protein>
<proteinExistence type="predicted"/>
<evidence type="ECO:0000313" key="2">
    <source>
        <dbReference type="Proteomes" id="UP000006772"/>
    </source>
</evidence>
<comment type="caution">
    <text evidence="1">The sequence shown here is derived from an EMBL/GenBank/DDBJ whole genome shotgun (WGS) entry which is preliminary data.</text>
</comment>
<gene>
    <name evidence="1" type="ORF">HFRIS_023107</name>
</gene>